<feature type="domain" description="C3H1-type" evidence="9">
    <location>
        <begin position="76"/>
        <end position="104"/>
    </location>
</feature>
<evidence type="ECO:0000313" key="12">
    <source>
        <dbReference type="Proteomes" id="UP000230002"/>
    </source>
</evidence>
<keyword evidence="3 7" id="KW-0479">Metal-binding</keyword>
<sequence length="2288" mass="254952">MSQGRPGRCRQYGSPQGCRFGNRCKFSHDLAGSAPSRGPSSPSASSSPSRNRSQTSAPGPPGRSTRGRGGGPVPQGLPRNVCQFYWTSGACDRAFDCTFQHIRGGGQAVTAEETTAAQAGDGTQEDDGVDFFSPEGLAAGAGSVREDRHGMNPSEVHNHLKEFLRDNYRFESAAQVQGFVRVLASVNDRNKSWNTEHAQAFLETVVKARHRGNSLLRIGDALRFELVSVSYTQGGVLSFQKGYFPIFQFFSSDLVLKSTLHKNINMLYTVVKNNHDVIFAILKSALSTMIANRSWKDISAPASQQNNLDGVTVFRTLATVFLQYFNRYKDAIRSNADVPDFIRQFSGWFEAWADGVSSSPPRFEDPISSALPNHRRLTIDHIHEEVNRLTAIVERETGMVLRIQNGPPKPTMTAAQRSQARIARLAQTYDPPGVLREGGPRHDNDSLDIEEIRIAPTHQELFCPVQPYLPVFSHDAPHHLPANSMERHLDILFRLLREELISTTRASLAVLQDDLIKIWAGGRKRGEKTQLESLIEKKGGAYRTTGRDGVFFQLYTNVEFVPRPPEATRKGVSVGLTLDAPPGGTARDKDWKKRVAFWEHSRRLQGASLVALVVVSGASRTFRVHLGVVASYAKDIAESAKHEQGRVQVRVVFFGTDVELMALRGDRLCGGRGEFAVLVDNSVMFEAVRPFLHKLQTIEPTEIPFARYIAMGGRLEDVRILPPKYALAPGFKFKLQCLAKPGETISDLDVTNPNSIRRAREELVRRSILDPSQAEAVVDTLVREVSLIKGPPGTGKSYTAKQILRVLFASKIRPIVLIAYTNHALDHMVTSVLDAKITEKIVRLGTRSSDERIGEYTLDKLEKLAAASTLDRSMKRQYAKMKELEERMTKTMTSIRLPLLNWEKIEEYLDIHYPEHAERVRVPPFWIVELATQKWDEEDEEGEFQEVKGKGKNKKTVDKTVSRTMYGIWRSAVDIDFIQQKPPAPSPPTQAASQKGKEKQIARAPIDIQPQPLPLLADPSAFFATLGFAGLPPVPSKNRPLGELLRDPNVWQMSMSERSRLAADWEEKIRRLAYTSQLDHYKSLKEEYKEACQEHDDMRDEVRRRLLSQTDLIACTTTGAASLTSLLSSIAPKVVMVEEAGQVLEAHILTSLVSDVRHLICIGDPQQLRPTMATFALSMDSSIGNELYKFDRSLMERLSDAGYPMSQINVQRRMRPAISHFIRKILYPKLEDNAVVTQYPPVQGMQKDVFFLNHLNKENGAEDSVSKFNMFEVNLIKDLVLYFLRQGVYSGPGDIAVLCAYLGQLQKVRAALRDLKIAVSVDERDAEQLARQGLDEEVEFEEVLVAKHIRLGTVDIFQGQEAKIVIVSLVRNSGQIDTESASIGFLKSPNRINVALSRAKHGLFVLGNASNLRRNPTWSTILDEMESRDQIGPAFPIICPRHPDQVQLISKPGELPLYAPGGGCVLPCNARLSCGHNCPSACHAVLDNHRNTKCMEPCNRTPCPRQHPCSKRCSDDCGKCEFPMYAVLLPCGHTAPKVPCHMLENLASVKCSKQVRKELPGCEHSAMVACHKDPATVHCLEPCGGTLQCCSRTCKAHCSACQSQTAQHANGVVSGAPAARGISRTHHVGHPCERLLYCQHKCGRDCAKEHECNTECREACRQQCAHHRCKEPCFSPCAPCMKECEWACAHFKCPVLCGSICSRLPCDEACTKSLKCGHPCPSVCGEPCALQKCVRCLPADRKADIVDFIMQRRLEDIDTESTDVSDRLITLACGHIFTVETLDGHCDMQAYYDIDPMGRFLAIKSPPVNYQTPPTCPTCRGPITALRYGRVTKRATLDILEQNVASTMSATLDKYSPAVSEYASNVADYQELAKKLTIETKPEADGSGSGPVARKDVPFTQNGPLPASALDLEGMQKVHGLVLEEARAWHHVVKDLVGTYRHVVKIATTRGAHVKAYEAALATLFRLEMQAIADDPDPDPTHPAAYAPEPAALVAVDRKIGQPPPKADVRFQIEAYFLSFEIRALLAQVAQGRVEGLPQTSTSNDPDVVAHRELWTRFVAFLYESCVADGEKAMRMARNSGASRQAARAEIHKLRFAFEGFRWKVLCERASLFRAGAFDDAERERLCRNVRNYKRLLPQSVKDLELRYLRARPSETMEDLRRERAWLRENCHAKVEAWERECGKLEEFVDKGGFYQPMTLQEREEIVKAFGFWVEAHRGHFYNCENGHTFVITECGGAMQEARCPECNAPIGGSGHMLTANNTRATEFEAIARRQGSLDGVFDWTRDA</sequence>
<dbReference type="PANTHER" id="PTHR10887">
    <property type="entry name" value="DNA2/NAM7 HELICASE FAMILY"/>
    <property type="match status" value="1"/>
</dbReference>
<feature type="domain" description="C3H1-type" evidence="9">
    <location>
        <begin position="3"/>
        <end position="31"/>
    </location>
</feature>
<evidence type="ECO:0000256" key="5">
    <source>
        <dbReference type="ARBA" id="ARBA00022833"/>
    </source>
</evidence>
<dbReference type="Pfam" id="PF13087">
    <property type="entry name" value="AAA_12"/>
    <property type="match status" value="1"/>
</dbReference>
<feature type="zinc finger region" description="C3H1-type" evidence="7">
    <location>
        <begin position="76"/>
        <end position="104"/>
    </location>
</feature>
<dbReference type="PROSITE" id="PS50103">
    <property type="entry name" value="ZF_C3H1"/>
    <property type="match status" value="2"/>
</dbReference>
<accession>A0A2G8RZ35</accession>
<keyword evidence="4 7" id="KW-0863">Zinc-finger</keyword>
<dbReference type="GO" id="GO:0004386">
    <property type="term" value="F:helicase activity"/>
    <property type="evidence" value="ECO:0007669"/>
    <property type="project" value="InterPro"/>
</dbReference>
<protein>
    <submittedName>
        <fullName evidence="11">Uncharacterized protein</fullName>
    </submittedName>
</protein>
<gene>
    <name evidence="11" type="ORF">GSI_11117</name>
</gene>
<dbReference type="InterPro" id="IPR047187">
    <property type="entry name" value="SF1_C_Upf1"/>
</dbReference>
<name>A0A2G8RZ35_9APHY</name>
<evidence type="ECO:0000259" key="10">
    <source>
        <dbReference type="PROSITE" id="PS51981"/>
    </source>
</evidence>
<dbReference type="InterPro" id="IPR041677">
    <property type="entry name" value="DNA2/NAM7_AAA_11"/>
</dbReference>
<proteinExistence type="predicted"/>
<keyword evidence="2" id="KW-0963">Cytoplasm</keyword>
<dbReference type="CDD" id="cd18808">
    <property type="entry name" value="SF1_C_Upf1"/>
    <property type="match status" value="1"/>
</dbReference>
<feature type="domain" description="RZ-type" evidence="10">
    <location>
        <begin position="2198"/>
        <end position="2274"/>
    </location>
</feature>
<comment type="subcellular location">
    <subcellularLocation>
        <location evidence="1">Cytoplasm</location>
    </subcellularLocation>
</comment>
<dbReference type="GO" id="GO:0005737">
    <property type="term" value="C:cytoplasm"/>
    <property type="evidence" value="ECO:0007669"/>
    <property type="project" value="UniProtKB-SubCell"/>
</dbReference>
<dbReference type="PANTHER" id="PTHR10887:SF445">
    <property type="entry name" value="NFX1-TYPE ZINC FINGER-CONTAINING PROTEIN 1"/>
    <property type="match status" value="1"/>
</dbReference>
<evidence type="ECO:0000256" key="7">
    <source>
        <dbReference type="PROSITE-ProRule" id="PRU00723"/>
    </source>
</evidence>
<feature type="zinc finger region" description="C3H1-type" evidence="7">
    <location>
        <begin position="3"/>
        <end position="31"/>
    </location>
</feature>
<reference evidence="11 12" key="1">
    <citation type="journal article" date="2015" name="Sci. Rep.">
        <title>Chromosome-level genome map provides insights into diverse defense mechanisms in the medicinal fungus Ganoderma sinense.</title>
        <authorList>
            <person name="Zhu Y."/>
            <person name="Xu J."/>
            <person name="Sun C."/>
            <person name="Zhou S."/>
            <person name="Xu H."/>
            <person name="Nelson D.R."/>
            <person name="Qian J."/>
            <person name="Song J."/>
            <person name="Luo H."/>
            <person name="Xiang L."/>
            <person name="Li Y."/>
            <person name="Xu Z."/>
            <person name="Ji A."/>
            <person name="Wang L."/>
            <person name="Lu S."/>
            <person name="Hayward A."/>
            <person name="Sun W."/>
            <person name="Li X."/>
            <person name="Schwartz D.C."/>
            <person name="Wang Y."/>
            <person name="Chen S."/>
        </authorList>
    </citation>
    <scope>NUCLEOTIDE SEQUENCE [LARGE SCALE GENOMIC DNA]</scope>
    <source>
        <strain evidence="11 12">ZZ0214-1</strain>
    </source>
</reference>
<feature type="compositionally biased region" description="Low complexity" evidence="8">
    <location>
        <begin position="31"/>
        <end position="53"/>
    </location>
</feature>
<evidence type="ECO:0000256" key="4">
    <source>
        <dbReference type="ARBA" id="ARBA00022771"/>
    </source>
</evidence>
<dbReference type="GO" id="GO:0008270">
    <property type="term" value="F:zinc ion binding"/>
    <property type="evidence" value="ECO:0007669"/>
    <property type="project" value="UniProtKB-KW"/>
</dbReference>
<feature type="region of interest" description="Disordered" evidence="8">
    <location>
        <begin position="29"/>
        <end position="75"/>
    </location>
</feature>
<dbReference type="Proteomes" id="UP000230002">
    <property type="component" value="Unassembled WGS sequence"/>
</dbReference>
<dbReference type="GO" id="GO:0031380">
    <property type="term" value="C:nuclear RNA-directed RNA polymerase complex"/>
    <property type="evidence" value="ECO:0007669"/>
    <property type="project" value="TreeGrafter"/>
</dbReference>
<evidence type="ECO:0000313" key="11">
    <source>
        <dbReference type="EMBL" id="PIL26781.1"/>
    </source>
</evidence>
<dbReference type="InterPro" id="IPR027417">
    <property type="entry name" value="P-loop_NTPase"/>
</dbReference>
<comment type="caution">
    <text evidence="11">The sequence shown here is derived from an EMBL/GenBank/DDBJ whole genome shotgun (WGS) entry which is preliminary data.</text>
</comment>
<organism evidence="11 12">
    <name type="scientific">Ganoderma sinense ZZ0214-1</name>
    <dbReference type="NCBI Taxonomy" id="1077348"/>
    <lineage>
        <taxon>Eukaryota</taxon>
        <taxon>Fungi</taxon>
        <taxon>Dikarya</taxon>
        <taxon>Basidiomycota</taxon>
        <taxon>Agaricomycotina</taxon>
        <taxon>Agaricomycetes</taxon>
        <taxon>Polyporales</taxon>
        <taxon>Polyporaceae</taxon>
        <taxon>Ganoderma</taxon>
    </lineage>
</organism>
<dbReference type="InterPro" id="IPR000571">
    <property type="entry name" value="Znf_CCCH"/>
</dbReference>
<feature type="region of interest" description="Disordered" evidence="8">
    <location>
        <begin position="979"/>
        <end position="1000"/>
    </location>
</feature>
<evidence type="ECO:0000256" key="6">
    <source>
        <dbReference type="ARBA" id="ARBA00022859"/>
    </source>
</evidence>
<dbReference type="STRING" id="1077348.A0A2G8RZ35"/>
<keyword evidence="6" id="KW-0391">Immunity</keyword>
<dbReference type="OrthoDB" id="2423195at2759"/>
<dbReference type="Pfam" id="PF13086">
    <property type="entry name" value="AAA_11"/>
    <property type="match status" value="1"/>
</dbReference>
<feature type="region of interest" description="Disordered" evidence="8">
    <location>
        <begin position="1880"/>
        <end position="1900"/>
    </location>
</feature>
<evidence type="ECO:0000256" key="8">
    <source>
        <dbReference type="SAM" id="MobiDB-lite"/>
    </source>
</evidence>
<dbReference type="InterPro" id="IPR041679">
    <property type="entry name" value="DNA2/NAM7-like_C"/>
</dbReference>
<dbReference type="SUPFAM" id="SSF52540">
    <property type="entry name" value="P-loop containing nucleoside triphosphate hydrolases"/>
    <property type="match status" value="1"/>
</dbReference>
<dbReference type="GO" id="GO:0031048">
    <property type="term" value="P:regulatory ncRNA-mediated heterochromatin formation"/>
    <property type="evidence" value="ECO:0007669"/>
    <property type="project" value="TreeGrafter"/>
</dbReference>
<dbReference type="PROSITE" id="PS51981">
    <property type="entry name" value="ZF_RZ"/>
    <property type="match status" value="1"/>
</dbReference>
<dbReference type="Gene3D" id="3.40.50.300">
    <property type="entry name" value="P-loop containing nucleotide triphosphate hydrolases"/>
    <property type="match status" value="3"/>
</dbReference>
<evidence type="ECO:0000259" key="9">
    <source>
        <dbReference type="PROSITE" id="PS50103"/>
    </source>
</evidence>
<evidence type="ECO:0000256" key="3">
    <source>
        <dbReference type="ARBA" id="ARBA00022723"/>
    </source>
</evidence>
<dbReference type="InterPro" id="IPR045055">
    <property type="entry name" value="DNA2/NAM7-like"/>
</dbReference>
<keyword evidence="12" id="KW-1185">Reference proteome</keyword>
<keyword evidence="5 7" id="KW-0862">Zinc</keyword>
<dbReference type="Pfam" id="PF20173">
    <property type="entry name" value="ZnF_RZ-type"/>
    <property type="match status" value="1"/>
</dbReference>
<dbReference type="EMBL" id="AYKW01000037">
    <property type="protein sequence ID" value="PIL26781.1"/>
    <property type="molecule type" value="Genomic_DNA"/>
</dbReference>
<dbReference type="SMART" id="SM00356">
    <property type="entry name" value="ZnF_C3H1"/>
    <property type="match status" value="2"/>
</dbReference>
<evidence type="ECO:0000256" key="2">
    <source>
        <dbReference type="ARBA" id="ARBA00022490"/>
    </source>
</evidence>
<evidence type="ECO:0000256" key="1">
    <source>
        <dbReference type="ARBA" id="ARBA00004496"/>
    </source>
</evidence>
<dbReference type="InterPro" id="IPR046439">
    <property type="entry name" value="ZF_RZ_dom"/>
</dbReference>
<dbReference type="GO" id="GO:0002376">
    <property type="term" value="P:immune system process"/>
    <property type="evidence" value="ECO:0007669"/>
    <property type="project" value="UniProtKB-KW"/>
</dbReference>
<dbReference type="CDD" id="cd06008">
    <property type="entry name" value="NF-X1-zinc-finger"/>
    <property type="match status" value="1"/>
</dbReference>